<evidence type="ECO:0000313" key="6">
    <source>
        <dbReference type="EMBL" id="WVX83402.1"/>
    </source>
</evidence>
<evidence type="ECO:0000256" key="1">
    <source>
        <dbReference type="ARBA" id="ARBA00023015"/>
    </source>
</evidence>
<feature type="domain" description="HTH tetR-type" evidence="5">
    <location>
        <begin position="3"/>
        <end position="63"/>
    </location>
</feature>
<name>A0ABZ2CHY8_9BACI</name>
<protein>
    <submittedName>
        <fullName evidence="6">TetR/AcrR family transcriptional regulator</fullName>
    </submittedName>
</protein>
<dbReference type="Gene3D" id="1.10.357.10">
    <property type="entry name" value="Tetracycline Repressor, domain 2"/>
    <property type="match status" value="1"/>
</dbReference>
<evidence type="ECO:0000259" key="5">
    <source>
        <dbReference type="PROSITE" id="PS50977"/>
    </source>
</evidence>
<dbReference type="PANTHER" id="PTHR47506">
    <property type="entry name" value="TRANSCRIPTIONAL REGULATORY PROTEIN"/>
    <property type="match status" value="1"/>
</dbReference>
<dbReference type="InterPro" id="IPR036271">
    <property type="entry name" value="Tet_transcr_reg_TetR-rel_C_sf"/>
</dbReference>
<proteinExistence type="predicted"/>
<dbReference type="InterPro" id="IPR001647">
    <property type="entry name" value="HTH_TetR"/>
</dbReference>
<dbReference type="PANTHER" id="PTHR47506:SF3">
    <property type="entry name" value="HTH-TYPE TRANSCRIPTIONAL REGULATOR LMRA"/>
    <property type="match status" value="1"/>
</dbReference>
<evidence type="ECO:0000256" key="2">
    <source>
        <dbReference type="ARBA" id="ARBA00023125"/>
    </source>
</evidence>
<dbReference type="InterPro" id="IPR009057">
    <property type="entry name" value="Homeodomain-like_sf"/>
</dbReference>
<evidence type="ECO:0000313" key="7">
    <source>
        <dbReference type="Proteomes" id="UP001357223"/>
    </source>
</evidence>
<keyword evidence="2 4" id="KW-0238">DNA-binding</keyword>
<feature type="DNA-binding region" description="H-T-H motif" evidence="4">
    <location>
        <begin position="26"/>
        <end position="45"/>
    </location>
</feature>
<accession>A0ABZ2CHY8</accession>
<evidence type="ECO:0000256" key="3">
    <source>
        <dbReference type="ARBA" id="ARBA00023163"/>
    </source>
</evidence>
<keyword evidence="1" id="KW-0805">Transcription regulation</keyword>
<dbReference type="PRINTS" id="PR00455">
    <property type="entry name" value="HTHTETR"/>
</dbReference>
<dbReference type="SUPFAM" id="SSF48498">
    <property type="entry name" value="Tetracyclin repressor-like, C-terminal domain"/>
    <property type="match status" value="1"/>
</dbReference>
<dbReference type="Pfam" id="PF21993">
    <property type="entry name" value="TetR_C_13_2"/>
    <property type="match status" value="1"/>
</dbReference>
<keyword evidence="7" id="KW-1185">Reference proteome</keyword>
<sequence>MVTDTKSMIIDISTTLFQQKGYKGVGLNEILKECKITKGSLYHHFPNGKEELLIACLDSMSRAITTDIEDIFKRSLSTREALQVMIEQLIGDFERQGTIAGYTFTSIVSEMASFSEPVRNACSDLYTKMQGIYVIKLHEDGFSKETADSLALMMTASIEGGIMLCLTQKTSEPLKTISHVLLNLLKERQ</sequence>
<dbReference type="RefSeq" id="WP_338452286.1">
    <property type="nucleotide sequence ID" value="NZ_CP137640.1"/>
</dbReference>
<dbReference type="Pfam" id="PF00440">
    <property type="entry name" value="TetR_N"/>
    <property type="match status" value="1"/>
</dbReference>
<dbReference type="SUPFAM" id="SSF46689">
    <property type="entry name" value="Homeodomain-like"/>
    <property type="match status" value="1"/>
</dbReference>
<dbReference type="PROSITE" id="PS50977">
    <property type="entry name" value="HTH_TETR_2"/>
    <property type="match status" value="1"/>
</dbReference>
<dbReference type="Proteomes" id="UP001357223">
    <property type="component" value="Chromosome"/>
</dbReference>
<evidence type="ECO:0000256" key="4">
    <source>
        <dbReference type="PROSITE-ProRule" id="PRU00335"/>
    </source>
</evidence>
<organism evidence="6 7">
    <name type="scientific">Niallia oryzisoli</name>
    <dbReference type="NCBI Taxonomy" id="1737571"/>
    <lineage>
        <taxon>Bacteria</taxon>
        <taxon>Bacillati</taxon>
        <taxon>Bacillota</taxon>
        <taxon>Bacilli</taxon>
        <taxon>Bacillales</taxon>
        <taxon>Bacillaceae</taxon>
        <taxon>Niallia</taxon>
    </lineage>
</organism>
<gene>
    <name evidence="6" type="ORF">R4Z09_10580</name>
</gene>
<keyword evidence="3" id="KW-0804">Transcription</keyword>
<dbReference type="InterPro" id="IPR054156">
    <property type="entry name" value="YxaF_TetR_C"/>
</dbReference>
<reference evidence="6 7" key="1">
    <citation type="submission" date="2023-10" db="EMBL/GenBank/DDBJ databases">
        <title>Niallia locisalis sp.nov. isolated from a salt pond sample.</title>
        <authorList>
            <person name="Li X.-J."/>
            <person name="Dong L."/>
        </authorList>
    </citation>
    <scope>NUCLEOTIDE SEQUENCE [LARGE SCALE GENOMIC DNA]</scope>
    <source>
        <strain evidence="6 7">DSM 29761</strain>
    </source>
</reference>
<dbReference type="EMBL" id="CP137640">
    <property type="protein sequence ID" value="WVX83402.1"/>
    <property type="molecule type" value="Genomic_DNA"/>
</dbReference>